<accession>A0A918LXC8</accession>
<keyword evidence="1" id="KW-0472">Membrane</keyword>
<feature type="transmembrane region" description="Helical" evidence="1">
    <location>
        <begin position="6"/>
        <end position="27"/>
    </location>
</feature>
<keyword evidence="1" id="KW-0812">Transmembrane</keyword>
<name>A0A918LXC8_9ACTN</name>
<dbReference type="AlphaFoldDB" id="A0A918LXC8"/>
<sequence length="96" mass="10308">MPLHLTIPQLAGLTLLALASVAWLIGMNRMLRRIRSREAALPGLAAPATPVVLTVPEVAEALPRPEEAFPHREAVELTPAEKDAFAGLVRQLDGGR</sequence>
<organism evidence="2 3">
    <name type="scientific">Streptomyces phaeofaciens</name>
    <dbReference type="NCBI Taxonomy" id="68254"/>
    <lineage>
        <taxon>Bacteria</taxon>
        <taxon>Bacillati</taxon>
        <taxon>Actinomycetota</taxon>
        <taxon>Actinomycetes</taxon>
        <taxon>Kitasatosporales</taxon>
        <taxon>Streptomycetaceae</taxon>
        <taxon>Streptomyces</taxon>
    </lineage>
</organism>
<keyword evidence="1" id="KW-1133">Transmembrane helix</keyword>
<evidence type="ECO:0000313" key="3">
    <source>
        <dbReference type="Proteomes" id="UP000646776"/>
    </source>
</evidence>
<dbReference type="RefSeq" id="WP_189713221.1">
    <property type="nucleotide sequence ID" value="NZ_BMSA01000013.1"/>
</dbReference>
<evidence type="ECO:0000256" key="1">
    <source>
        <dbReference type="SAM" id="Phobius"/>
    </source>
</evidence>
<reference evidence="2" key="1">
    <citation type="journal article" date="2014" name="Int. J. Syst. Evol. Microbiol.">
        <title>Complete genome sequence of Corynebacterium casei LMG S-19264T (=DSM 44701T), isolated from a smear-ripened cheese.</title>
        <authorList>
            <consortium name="US DOE Joint Genome Institute (JGI-PGF)"/>
            <person name="Walter F."/>
            <person name="Albersmeier A."/>
            <person name="Kalinowski J."/>
            <person name="Ruckert C."/>
        </authorList>
    </citation>
    <scope>NUCLEOTIDE SEQUENCE</scope>
    <source>
        <strain evidence="2">JCM 4125</strain>
    </source>
</reference>
<dbReference type="Proteomes" id="UP000646776">
    <property type="component" value="Unassembled WGS sequence"/>
</dbReference>
<gene>
    <name evidence="2" type="ORF">GCM10010226_45960</name>
</gene>
<comment type="caution">
    <text evidence="2">The sequence shown here is derived from an EMBL/GenBank/DDBJ whole genome shotgun (WGS) entry which is preliminary data.</text>
</comment>
<reference evidence="2" key="2">
    <citation type="submission" date="2020-09" db="EMBL/GenBank/DDBJ databases">
        <authorList>
            <person name="Sun Q."/>
            <person name="Ohkuma M."/>
        </authorList>
    </citation>
    <scope>NUCLEOTIDE SEQUENCE</scope>
    <source>
        <strain evidence="2">JCM 4125</strain>
    </source>
</reference>
<proteinExistence type="predicted"/>
<protein>
    <submittedName>
        <fullName evidence="2">Uncharacterized protein</fullName>
    </submittedName>
</protein>
<keyword evidence="3" id="KW-1185">Reference proteome</keyword>
<dbReference type="EMBL" id="BMSA01000013">
    <property type="protein sequence ID" value="GGT62909.1"/>
    <property type="molecule type" value="Genomic_DNA"/>
</dbReference>
<evidence type="ECO:0000313" key="2">
    <source>
        <dbReference type="EMBL" id="GGT62909.1"/>
    </source>
</evidence>